<name>A0A4U1CPM5_9SPHI</name>
<dbReference type="OrthoDB" id="1113095at2"/>
<keyword evidence="2" id="KW-1185">Reference proteome</keyword>
<dbReference type="PROSITE" id="PS51257">
    <property type="entry name" value="PROKAR_LIPOPROTEIN"/>
    <property type="match status" value="1"/>
</dbReference>
<dbReference type="RefSeq" id="WP_136834854.1">
    <property type="nucleotide sequence ID" value="NZ_SWBQ01000001.1"/>
</dbReference>
<organism evidence="1 2">
    <name type="scientific">Pedobacter frigoris</name>
    <dbReference type="NCBI Taxonomy" id="2571272"/>
    <lineage>
        <taxon>Bacteria</taxon>
        <taxon>Pseudomonadati</taxon>
        <taxon>Bacteroidota</taxon>
        <taxon>Sphingobacteriia</taxon>
        <taxon>Sphingobacteriales</taxon>
        <taxon>Sphingobacteriaceae</taxon>
        <taxon>Pedobacter</taxon>
    </lineage>
</organism>
<evidence type="ECO:0000313" key="1">
    <source>
        <dbReference type="EMBL" id="TKC09443.1"/>
    </source>
</evidence>
<gene>
    <name evidence="1" type="ORF">FA047_04950</name>
</gene>
<proteinExistence type="predicted"/>
<sequence length="331" mass="37528">MIKRLSLTLLSIITISLTGCKLGTSGMWKNGSIDQRARQEIKALNDRLMDALRKNDTAGVKALLSDQLLEKAPALGNLISQVSPFLENNDYRVLDEYLVRSTTTGQNAFIPSGLSGDNDYALNFLALNKEMYVSLLIPTRQSDELLVTAIYGKYGSEWKINILYFGQYSIEGKTAPDYYKTAKERFQNKELVDAANLMYMAKLCFTPSVVWQYKRADEIKNFGEKAVVEANTAYKFPVMVDKVDTKPQIIGINPEKTQSQFFVLVSYLSNINIKDTSALRTENLKIRKEISKLFNGIDKNKPYLAYRAFNEMPDATKKTMHYGFIDTLLLH</sequence>
<protein>
    <recommendedName>
        <fullName evidence="3">Lipoprotein</fullName>
    </recommendedName>
</protein>
<evidence type="ECO:0000313" key="2">
    <source>
        <dbReference type="Proteomes" id="UP000307244"/>
    </source>
</evidence>
<reference evidence="1 2" key="1">
    <citation type="submission" date="2019-04" db="EMBL/GenBank/DDBJ databases">
        <title>Pedobacter sp. RP-3-15 sp. nov., isolated from Arctic soil.</title>
        <authorList>
            <person name="Dahal R.H."/>
            <person name="Kim D.-U."/>
        </authorList>
    </citation>
    <scope>NUCLEOTIDE SEQUENCE [LARGE SCALE GENOMIC DNA]</scope>
    <source>
        <strain evidence="1 2">RP-3-15</strain>
    </source>
</reference>
<dbReference type="AlphaFoldDB" id="A0A4U1CPM5"/>
<dbReference type="Proteomes" id="UP000307244">
    <property type="component" value="Unassembled WGS sequence"/>
</dbReference>
<dbReference type="EMBL" id="SWBQ01000001">
    <property type="protein sequence ID" value="TKC09443.1"/>
    <property type="molecule type" value="Genomic_DNA"/>
</dbReference>
<accession>A0A4U1CPM5</accession>
<evidence type="ECO:0008006" key="3">
    <source>
        <dbReference type="Google" id="ProtNLM"/>
    </source>
</evidence>
<comment type="caution">
    <text evidence="1">The sequence shown here is derived from an EMBL/GenBank/DDBJ whole genome shotgun (WGS) entry which is preliminary data.</text>
</comment>